<protein>
    <recommendedName>
        <fullName evidence="8">5-hydroxyisourate hydrolase</fullName>
        <shortName evidence="8">HIU hydrolase</shortName>
        <shortName evidence="8">HIUHase</shortName>
        <ecNumber evidence="8">3.5.2.17</ecNumber>
    </recommendedName>
</protein>
<dbReference type="NCBIfam" id="TIGR02962">
    <property type="entry name" value="hdxy_isourate"/>
    <property type="match status" value="1"/>
</dbReference>
<dbReference type="PROSITE" id="PS00769">
    <property type="entry name" value="TRANSTHYRETIN_2"/>
    <property type="match status" value="1"/>
</dbReference>
<feature type="binding site" evidence="7">
    <location>
        <position position="6"/>
    </location>
    <ligand>
        <name>substrate</name>
    </ligand>
</feature>
<dbReference type="PANTHER" id="PTHR10395:SF7">
    <property type="entry name" value="5-HYDROXYISOURATE HYDROLASE"/>
    <property type="match status" value="1"/>
</dbReference>
<evidence type="ECO:0000256" key="6">
    <source>
        <dbReference type="ARBA" id="ARBA00022801"/>
    </source>
</evidence>
<reference evidence="10" key="2">
    <citation type="submission" date="2020-09" db="EMBL/GenBank/DDBJ databases">
        <authorList>
            <person name="Sun Q."/>
            <person name="Zhou Y."/>
        </authorList>
    </citation>
    <scope>NUCLEOTIDE SEQUENCE</scope>
    <source>
        <strain evidence="10">CGMCC 1.15322</strain>
    </source>
</reference>
<evidence type="ECO:0000256" key="4">
    <source>
        <dbReference type="ARBA" id="ARBA00011881"/>
    </source>
</evidence>
<gene>
    <name evidence="10" type="ORF">GCM10011496_32020</name>
</gene>
<feature type="binding site" evidence="7">
    <location>
        <position position="114"/>
    </location>
    <ligand>
        <name>substrate</name>
    </ligand>
</feature>
<dbReference type="AlphaFoldDB" id="A0A916SNW3"/>
<evidence type="ECO:0000256" key="5">
    <source>
        <dbReference type="ARBA" id="ARBA00022631"/>
    </source>
</evidence>
<dbReference type="GO" id="GO:0006144">
    <property type="term" value="P:purine nucleobase metabolic process"/>
    <property type="evidence" value="ECO:0007669"/>
    <property type="project" value="UniProtKB-KW"/>
</dbReference>
<dbReference type="Gene3D" id="2.60.40.180">
    <property type="entry name" value="Transthyretin/hydroxyisourate hydrolase domain"/>
    <property type="match status" value="1"/>
</dbReference>
<comment type="similarity">
    <text evidence="3 8">Belongs to the transthyretin family. 5-hydroxyisourate hydrolase subfamily.</text>
</comment>
<evidence type="ECO:0000256" key="3">
    <source>
        <dbReference type="ARBA" id="ARBA00009850"/>
    </source>
</evidence>
<dbReference type="Proteomes" id="UP000620596">
    <property type="component" value="Unassembled WGS sequence"/>
</dbReference>
<evidence type="ECO:0000313" key="10">
    <source>
        <dbReference type="EMBL" id="GGB08729.1"/>
    </source>
</evidence>
<reference evidence="10" key="1">
    <citation type="journal article" date="2014" name="Int. J. Syst. Evol. Microbiol.">
        <title>Complete genome sequence of Corynebacterium casei LMG S-19264T (=DSM 44701T), isolated from a smear-ripened cheese.</title>
        <authorList>
            <consortium name="US DOE Joint Genome Institute (JGI-PGF)"/>
            <person name="Walter F."/>
            <person name="Albersmeier A."/>
            <person name="Kalinowski J."/>
            <person name="Ruckert C."/>
        </authorList>
    </citation>
    <scope>NUCLEOTIDE SEQUENCE</scope>
    <source>
        <strain evidence="10">CGMCC 1.15322</strain>
    </source>
</reference>
<comment type="function">
    <text evidence="2">Catalyzes the hydrolysis of 5-hydroxyisourate (HIU) to 2-oxo-4-hydroxy-4-carboxy-5-ureidoimidazoline (OHCU).</text>
</comment>
<keyword evidence="6 8" id="KW-0378">Hydrolase</keyword>
<keyword evidence="11" id="KW-1185">Reference proteome</keyword>
<keyword evidence="5 8" id="KW-0659">Purine metabolism</keyword>
<evidence type="ECO:0000256" key="8">
    <source>
        <dbReference type="RuleBase" id="RU361270"/>
    </source>
</evidence>
<dbReference type="SUPFAM" id="SSF49472">
    <property type="entry name" value="Transthyretin (synonym: prealbumin)"/>
    <property type="match status" value="1"/>
</dbReference>
<evidence type="ECO:0000256" key="2">
    <source>
        <dbReference type="ARBA" id="ARBA00002704"/>
    </source>
</evidence>
<dbReference type="InterPro" id="IPR014306">
    <property type="entry name" value="Hydroxyisourate_hydrolase"/>
</dbReference>
<dbReference type="InterPro" id="IPR023419">
    <property type="entry name" value="Transthyretin_CS"/>
</dbReference>
<accession>A0A916SNW3</accession>
<evidence type="ECO:0000259" key="9">
    <source>
        <dbReference type="Pfam" id="PF00576"/>
    </source>
</evidence>
<dbReference type="InterPro" id="IPR023416">
    <property type="entry name" value="Transthyretin/HIU_hydrolase_d"/>
</dbReference>
<dbReference type="PRINTS" id="PR00189">
    <property type="entry name" value="TRNSTHYRETIN"/>
</dbReference>
<comment type="catalytic activity">
    <reaction evidence="1 8">
        <text>5-hydroxyisourate + H2O = 5-hydroxy-2-oxo-4-ureido-2,5-dihydro-1H-imidazole-5-carboxylate + H(+)</text>
        <dbReference type="Rhea" id="RHEA:23736"/>
        <dbReference type="ChEBI" id="CHEBI:15377"/>
        <dbReference type="ChEBI" id="CHEBI:15378"/>
        <dbReference type="ChEBI" id="CHEBI:18072"/>
        <dbReference type="ChEBI" id="CHEBI:58639"/>
        <dbReference type="EC" id="3.5.2.17"/>
    </reaction>
</comment>
<evidence type="ECO:0000256" key="7">
    <source>
        <dbReference type="PIRSR" id="PIRSR600895-51"/>
    </source>
</evidence>
<evidence type="ECO:0000256" key="1">
    <source>
        <dbReference type="ARBA" id="ARBA00001043"/>
    </source>
</evidence>
<dbReference type="PROSITE" id="PS00768">
    <property type="entry name" value="TRANSTHYRETIN_1"/>
    <property type="match status" value="1"/>
</dbReference>
<dbReference type="Pfam" id="PF00576">
    <property type="entry name" value="Transthyretin"/>
    <property type="match status" value="1"/>
</dbReference>
<dbReference type="RefSeq" id="WP_188709520.1">
    <property type="nucleotide sequence ID" value="NZ_BMIG01000014.1"/>
</dbReference>
<comment type="subunit">
    <text evidence="4 8">Homotetramer.</text>
</comment>
<evidence type="ECO:0000313" key="11">
    <source>
        <dbReference type="Proteomes" id="UP000620596"/>
    </source>
</evidence>
<dbReference type="InterPro" id="IPR036817">
    <property type="entry name" value="Transthyretin/HIU_hydrolase_sf"/>
</dbReference>
<dbReference type="PANTHER" id="PTHR10395">
    <property type="entry name" value="URICASE AND TRANSTHYRETIN-RELATED"/>
    <property type="match status" value="1"/>
</dbReference>
<dbReference type="GO" id="GO:0033971">
    <property type="term" value="F:hydroxyisourate hydrolase activity"/>
    <property type="evidence" value="ECO:0007669"/>
    <property type="project" value="UniProtKB-EC"/>
</dbReference>
<organism evidence="10 11">
    <name type="scientific">Polaromonas eurypsychrophila</name>
    <dbReference type="NCBI Taxonomy" id="1614635"/>
    <lineage>
        <taxon>Bacteria</taxon>
        <taxon>Pseudomonadati</taxon>
        <taxon>Pseudomonadota</taxon>
        <taxon>Betaproteobacteria</taxon>
        <taxon>Burkholderiales</taxon>
        <taxon>Comamonadaceae</taxon>
        <taxon>Polaromonas</taxon>
    </lineage>
</organism>
<dbReference type="CDD" id="cd05822">
    <property type="entry name" value="TLP_HIUase"/>
    <property type="match status" value="1"/>
</dbReference>
<comment type="caution">
    <text evidence="10">The sequence shown here is derived from an EMBL/GenBank/DDBJ whole genome shotgun (WGS) entry which is preliminary data.</text>
</comment>
<feature type="binding site" evidence="7">
    <location>
        <position position="44"/>
    </location>
    <ligand>
        <name>substrate</name>
    </ligand>
</feature>
<dbReference type="FunFam" id="2.60.40.180:FF:000005">
    <property type="entry name" value="5-hydroxyisourate hydrolase"/>
    <property type="match status" value="1"/>
</dbReference>
<name>A0A916SNW3_9BURK</name>
<dbReference type="EC" id="3.5.2.17" evidence="8"/>
<proteinExistence type="inferred from homology"/>
<dbReference type="EMBL" id="BMIG01000014">
    <property type="protein sequence ID" value="GGB08729.1"/>
    <property type="molecule type" value="Genomic_DNA"/>
</dbReference>
<dbReference type="InterPro" id="IPR023418">
    <property type="entry name" value="Thyroxine_BS"/>
</dbReference>
<sequence length="117" mass="12744">MGLSTHVLDTMHGTPAAGMAVELYTTSGAQATLVKSFVLNSDGRNPDGLLYDNSSLQRGTYRLVFDVAAYFAARGVTLPEPNFLNKVSLDFGVADTRQHYHVPLLVSPWSYSTYRGS</sequence>
<dbReference type="InterPro" id="IPR000895">
    <property type="entry name" value="Transthyretin/HIU_hydrolase"/>
</dbReference>
<feature type="domain" description="Transthyretin/hydroxyisourate hydrolase" evidence="9">
    <location>
        <begin position="3"/>
        <end position="116"/>
    </location>
</feature>